<keyword evidence="3 7" id="KW-0442">Lipid degradation</keyword>
<feature type="compositionally biased region" description="Polar residues" evidence="8">
    <location>
        <begin position="333"/>
        <end position="348"/>
    </location>
</feature>
<dbReference type="CDD" id="cd08598">
    <property type="entry name" value="PI-PLC1c_yeast"/>
    <property type="match status" value="1"/>
</dbReference>
<dbReference type="EMBL" id="ML991825">
    <property type="protein sequence ID" value="KAF2231545.1"/>
    <property type="molecule type" value="Genomic_DNA"/>
</dbReference>
<feature type="compositionally biased region" description="Basic and acidic residues" evidence="8">
    <location>
        <begin position="160"/>
        <end position="176"/>
    </location>
</feature>
<accession>A0A6A6H0K1</accession>
<dbReference type="PRINTS" id="PR00390">
    <property type="entry name" value="PHPHLIPASEC"/>
</dbReference>
<dbReference type="Gene3D" id="3.20.20.190">
    <property type="entry name" value="Phosphatidylinositol (PI) phosphodiesterase"/>
    <property type="match status" value="1"/>
</dbReference>
<evidence type="ECO:0000256" key="6">
    <source>
        <dbReference type="ARBA" id="ARBA00059664"/>
    </source>
</evidence>
<keyword evidence="11" id="KW-1185">Reference proteome</keyword>
<feature type="region of interest" description="Disordered" evidence="8">
    <location>
        <begin position="561"/>
        <end position="589"/>
    </location>
</feature>
<dbReference type="Proteomes" id="UP000800092">
    <property type="component" value="Unassembled WGS sequence"/>
</dbReference>
<name>A0A6A6H0K1_VIRVR</name>
<organism evidence="10 11">
    <name type="scientific">Viridothelium virens</name>
    <name type="common">Speckled blister lichen</name>
    <name type="synonym">Trypethelium virens</name>
    <dbReference type="NCBI Taxonomy" id="1048519"/>
    <lineage>
        <taxon>Eukaryota</taxon>
        <taxon>Fungi</taxon>
        <taxon>Dikarya</taxon>
        <taxon>Ascomycota</taxon>
        <taxon>Pezizomycotina</taxon>
        <taxon>Dothideomycetes</taxon>
        <taxon>Dothideomycetes incertae sedis</taxon>
        <taxon>Trypetheliales</taxon>
        <taxon>Trypetheliaceae</taxon>
        <taxon>Viridothelium</taxon>
    </lineage>
</organism>
<dbReference type="PANTHER" id="PTHR10336">
    <property type="entry name" value="PHOSPHOINOSITIDE-SPECIFIC PHOSPHOLIPASE C FAMILY PROTEIN"/>
    <property type="match status" value="1"/>
</dbReference>
<dbReference type="SMART" id="SM00148">
    <property type="entry name" value="PLCXc"/>
    <property type="match status" value="1"/>
</dbReference>
<feature type="compositionally biased region" description="Basic and acidic residues" evidence="8">
    <location>
        <begin position="561"/>
        <end position="580"/>
    </location>
</feature>
<dbReference type="GO" id="GO:0016042">
    <property type="term" value="P:lipid catabolic process"/>
    <property type="evidence" value="ECO:0007669"/>
    <property type="project" value="UniProtKB-KW"/>
</dbReference>
<dbReference type="PANTHER" id="PTHR10336:SF82">
    <property type="entry name" value="PHOSPHOINOSITIDE PHOSPHOLIPASE C"/>
    <property type="match status" value="1"/>
</dbReference>
<feature type="region of interest" description="Disordered" evidence="8">
    <location>
        <begin position="490"/>
        <end position="522"/>
    </location>
</feature>
<dbReference type="GO" id="GO:0004435">
    <property type="term" value="F:phosphatidylinositol-4,5-bisphosphate phospholipase C activity"/>
    <property type="evidence" value="ECO:0007669"/>
    <property type="project" value="UniProtKB-EC"/>
</dbReference>
<reference evidence="10" key="1">
    <citation type="journal article" date="2020" name="Stud. Mycol.">
        <title>101 Dothideomycetes genomes: a test case for predicting lifestyles and emergence of pathogens.</title>
        <authorList>
            <person name="Haridas S."/>
            <person name="Albert R."/>
            <person name="Binder M."/>
            <person name="Bloem J."/>
            <person name="Labutti K."/>
            <person name="Salamov A."/>
            <person name="Andreopoulos B."/>
            <person name="Baker S."/>
            <person name="Barry K."/>
            <person name="Bills G."/>
            <person name="Bluhm B."/>
            <person name="Cannon C."/>
            <person name="Castanera R."/>
            <person name="Culley D."/>
            <person name="Daum C."/>
            <person name="Ezra D."/>
            <person name="Gonzalez J."/>
            <person name="Henrissat B."/>
            <person name="Kuo A."/>
            <person name="Liang C."/>
            <person name="Lipzen A."/>
            <person name="Lutzoni F."/>
            <person name="Magnuson J."/>
            <person name="Mondo S."/>
            <person name="Nolan M."/>
            <person name="Ohm R."/>
            <person name="Pangilinan J."/>
            <person name="Park H.-J."/>
            <person name="Ramirez L."/>
            <person name="Alfaro M."/>
            <person name="Sun H."/>
            <person name="Tritt A."/>
            <person name="Yoshinaga Y."/>
            <person name="Zwiers L.-H."/>
            <person name="Turgeon B."/>
            <person name="Goodwin S."/>
            <person name="Spatafora J."/>
            <person name="Crous P."/>
            <person name="Grigoriev I."/>
        </authorList>
    </citation>
    <scope>NUCLEOTIDE SEQUENCE</scope>
    <source>
        <strain evidence="10">Tuck. ex Michener</strain>
    </source>
</reference>
<proteinExistence type="predicted"/>
<dbReference type="GO" id="GO:0048015">
    <property type="term" value="P:phosphatidylinositol-mediated signaling"/>
    <property type="evidence" value="ECO:0007669"/>
    <property type="project" value="TreeGrafter"/>
</dbReference>
<dbReference type="InterPro" id="IPR056584">
    <property type="entry name" value="EF-hand_15"/>
</dbReference>
<dbReference type="EC" id="3.1.4.11" evidence="7"/>
<dbReference type="InterPro" id="IPR000909">
    <property type="entry name" value="PLipase_C_PInositol-sp_X_dom"/>
</dbReference>
<dbReference type="Pfam" id="PF23617">
    <property type="entry name" value="EF-hand_15"/>
    <property type="match status" value="1"/>
</dbReference>
<evidence type="ECO:0000256" key="3">
    <source>
        <dbReference type="ARBA" id="ARBA00022963"/>
    </source>
</evidence>
<gene>
    <name evidence="10" type="ORF">EV356DRAFT_525842</name>
</gene>
<dbReference type="SUPFAM" id="SSF49562">
    <property type="entry name" value="C2 domain (Calcium/lipid-binding domain, CaLB)"/>
    <property type="match status" value="1"/>
</dbReference>
<dbReference type="Pfam" id="PF00387">
    <property type="entry name" value="PI-PLC-Y"/>
    <property type="match status" value="1"/>
</dbReference>
<dbReference type="CDD" id="cd00275">
    <property type="entry name" value="C2_PLC_like"/>
    <property type="match status" value="1"/>
</dbReference>
<feature type="region of interest" description="Disordered" evidence="8">
    <location>
        <begin position="332"/>
        <end position="375"/>
    </location>
</feature>
<evidence type="ECO:0000313" key="10">
    <source>
        <dbReference type="EMBL" id="KAF2231545.1"/>
    </source>
</evidence>
<feature type="compositionally biased region" description="Gly residues" evidence="8">
    <location>
        <begin position="494"/>
        <end position="504"/>
    </location>
</feature>
<evidence type="ECO:0000256" key="2">
    <source>
        <dbReference type="ARBA" id="ARBA00022801"/>
    </source>
</evidence>
<feature type="domain" description="PI-PLC Y-box" evidence="9">
    <location>
        <begin position="380"/>
        <end position="492"/>
    </location>
</feature>
<dbReference type="FunFam" id="3.20.20.190:FF:000039">
    <property type="entry name" value="Phosphoinositide phospholipase C"/>
    <property type="match status" value="1"/>
</dbReference>
<dbReference type="AlphaFoldDB" id="A0A6A6H0K1"/>
<comment type="catalytic activity">
    <reaction evidence="1 7">
        <text>a 1,2-diacyl-sn-glycero-3-phospho-(1D-myo-inositol-4,5-bisphosphate) + H2O = 1D-myo-inositol 1,4,5-trisphosphate + a 1,2-diacyl-sn-glycerol + H(+)</text>
        <dbReference type="Rhea" id="RHEA:33179"/>
        <dbReference type="ChEBI" id="CHEBI:15377"/>
        <dbReference type="ChEBI" id="CHEBI:15378"/>
        <dbReference type="ChEBI" id="CHEBI:17815"/>
        <dbReference type="ChEBI" id="CHEBI:58456"/>
        <dbReference type="ChEBI" id="CHEBI:203600"/>
        <dbReference type="EC" id="3.1.4.11"/>
    </reaction>
</comment>
<comment type="function">
    <text evidence="6">The production of the second messenger molecules diacylglycerol (DAG) and inositol 1,4,5-trisphosphate (IP3) is mediated by activated phosphatidylinositol-specific phospholipase C enzymes.</text>
</comment>
<dbReference type="InterPro" id="IPR017946">
    <property type="entry name" value="PLC-like_Pdiesterase_TIM-brl"/>
</dbReference>
<dbReference type="PROSITE" id="PS50007">
    <property type="entry name" value="PIPLC_X_DOMAIN"/>
    <property type="match status" value="1"/>
</dbReference>
<dbReference type="InterPro" id="IPR035892">
    <property type="entry name" value="C2_domain_sf"/>
</dbReference>
<evidence type="ECO:0000256" key="8">
    <source>
        <dbReference type="SAM" id="MobiDB-lite"/>
    </source>
</evidence>
<dbReference type="PROSITE" id="PS50008">
    <property type="entry name" value="PIPLC_Y_DOMAIN"/>
    <property type="match status" value="1"/>
</dbReference>
<dbReference type="SMART" id="SM00149">
    <property type="entry name" value="PLCYc"/>
    <property type="match status" value="1"/>
</dbReference>
<feature type="region of interest" description="Disordered" evidence="8">
    <location>
        <begin position="679"/>
        <end position="707"/>
    </location>
</feature>
<dbReference type="Pfam" id="PF00388">
    <property type="entry name" value="PI-PLC-X"/>
    <property type="match status" value="1"/>
</dbReference>
<keyword evidence="5" id="KW-0807">Transducer</keyword>
<dbReference type="GO" id="GO:0051209">
    <property type="term" value="P:release of sequestered calcium ion into cytosol"/>
    <property type="evidence" value="ECO:0007669"/>
    <property type="project" value="TreeGrafter"/>
</dbReference>
<evidence type="ECO:0000256" key="1">
    <source>
        <dbReference type="ARBA" id="ARBA00001195"/>
    </source>
</evidence>
<sequence length="707" mass="77765">MQAGTGVAATSNESKDIQQFSTAIIAYLKKIYGALEDTESNPLREEILHFQRRQQGGVPSHLPSVKKPNDIQIDFQSFLGYFSSRDCNALAPLEGNELSLPLSNYFISSSHNTYLTGNQLYGQASTDAYKNVLLRGCRCVEIDVWDGVPSDDVEEDAAKDEESKHGIRGRLKEEFSKVTSKARSHSKSPLGRQGSSYDMPGESEMPRPWRSQSNRVEPRVLHGHTATKEVPFRNVCKAIRKYAFVNSDLPVIVSLELHTSREQQEIMVEIMEEYWKDLLLRLPRAQDDLPDDLTLPSPAELRNKILIKVKYSPKPPPTKTLPITDTLSKHTHNLSLTSSPENALTPTISASSASSSDNEQDPARPEEKTAPKPPKILPALSHLALYTRATHFHSLTQPESSLPTHVFALSERHLQSLAASSPAELAAHNRGFLMRAYPKGSRLGSSNFDPVRFWARGVQMVALNWQSWDRGMMLCEGQFAGSGGWVVKPRGWRSAGGGGGSGAREGGRKEEEEEEEGGRLDGGRAGVLGLVITVLAAQGVPAPEGKKDVRPSVKCELHVGRELEGREEEGSKEEKKEEKKLKQKTGVAKGKGGEVDFRGDVMKFEGVTGIVPELSFVRFKVMDQEVLRSELAAWACIRLDRLRSGHRFIHLYDARGLPSEGFLFVKIDKAFTAADDDASVPNKGTVKADPVTPNKGAVAATTTNPST</sequence>
<dbReference type="Gene3D" id="2.60.40.150">
    <property type="entry name" value="C2 domain"/>
    <property type="match status" value="1"/>
</dbReference>
<feature type="region of interest" description="Disordered" evidence="8">
    <location>
        <begin position="151"/>
        <end position="214"/>
    </location>
</feature>
<evidence type="ECO:0000259" key="9">
    <source>
        <dbReference type="PROSITE" id="PS50008"/>
    </source>
</evidence>
<evidence type="ECO:0000256" key="7">
    <source>
        <dbReference type="RuleBase" id="RU361133"/>
    </source>
</evidence>
<evidence type="ECO:0000313" key="11">
    <source>
        <dbReference type="Proteomes" id="UP000800092"/>
    </source>
</evidence>
<dbReference type="OrthoDB" id="269822at2759"/>
<feature type="compositionally biased region" description="Basic and acidic residues" evidence="8">
    <location>
        <begin position="361"/>
        <end position="370"/>
    </location>
</feature>
<dbReference type="SUPFAM" id="SSF51695">
    <property type="entry name" value="PLC-like phosphodiesterases"/>
    <property type="match status" value="1"/>
</dbReference>
<dbReference type="InterPro" id="IPR001711">
    <property type="entry name" value="PLipase_C_Pinositol-sp_Y"/>
</dbReference>
<evidence type="ECO:0000256" key="5">
    <source>
        <dbReference type="ARBA" id="ARBA00023224"/>
    </source>
</evidence>
<dbReference type="InterPro" id="IPR001192">
    <property type="entry name" value="PI-PLC_fam"/>
</dbReference>
<keyword evidence="2 7" id="KW-0378">Hydrolase</keyword>
<keyword evidence="4 7" id="KW-0443">Lipid metabolism</keyword>
<evidence type="ECO:0000256" key="4">
    <source>
        <dbReference type="ARBA" id="ARBA00023098"/>
    </source>
</evidence>
<protein>
    <recommendedName>
        <fullName evidence="7">Phosphoinositide phospholipase C</fullName>
        <ecNumber evidence="7">3.1.4.11</ecNumber>
    </recommendedName>
</protein>